<keyword evidence="2" id="KW-0812">Transmembrane</keyword>
<accession>D8MYD9</accession>
<feature type="transmembrane region" description="Helical" evidence="2">
    <location>
        <begin position="173"/>
        <end position="191"/>
    </location>
</feature>
<evidence type="ECO:0008006" key="4">
    <source>
        <dbReference type="Google" id="ProtNLM"/>
    </source>
</evidence>
<dbReference type="Pfam" id="PF20619">
    <property type="entry name" value="DUF6804"/>
    <property type="match status" value="1"/>
</dbReference>
<evidence type="ECO:0000256" key="1">
    <source>
        <dbReference type="SAM" id="MobiDB-lite"/>
    </source>
</evidence>
<dbReference type="AlphaFoldDB" id="D8MYD9"/>
<dbReference type="KEGG" id="rsl:RPSI07_p0018"/>
<proteinExistence type="predicted"/>
<organism evidence="3">
    <name type="scientific">Ralstonia solanacearum PSI07</name>
    <dbReference type="NCBI Taxonomy" id="859657"/>
    <lineage>
        <taxon>Bacteria</taxon>
        <taxon>Pseudomonadati</taxon>
        <taxon>Pseudomonadota</taxon>
        <taxon>Betaproteobacteria</taxon>
        <taxon>Burkholderiales</taxon>
        <taxon>Burkholderiaceae</taxon>
        <taxon>Ralstonia</taxon>
        <taxon>Ralstonia solanacearum species complex</taxon>
    </lineage>
</organism>
<name>D8MYD9_RALSL</name>
<dbReference type="InterPro" id="IPR046548">
    <property type="entry name" value="DUF6804"/>
</dbReference>
<gene>
    <name evidence="3" type="ORF">RPSI07_p0018</name>
</gene>
<feature type="transmembrane region" description="Helical" evidence="2">
    <location>
        <begin position="33"/>
        <end position="50"/>
    </location>
</feature>
<feature type="transmembrane region" description="Helical" evidence="2">
    <location>
        <begin position="140"/>
        <end position="161"/>
    </location>
</feature>
<keyword evidence="3" id="KW-0614">Plasmid</keyword>
<feature type="transmembrane region" description="Helical" evidence="2">
    <location>
        <begin position="203"/>
        <end position="223"/>
    </location>
</feature>
<keyword evidence="2" id="KW-1133">Transmembrane helix</keyword>
<protein>
    <recommendedName>
        <fullName evidence="4">Transmembrane protein</fullName>
    </recommendedName>
</protein>
<evidence type="ECO:0000256" key="2">
    <source>
        <dbReference type="SAM" id="Phobius"/>
    </source>
</evidence>
<feature type="transmembrane region" description="Helical" evidence="2">
    <location>
        <begin position="83"/>
        <end position="102"/>
    </location>
</feature>
<sequence length="406" mass="43520">MKLKENAFLWLLTGCGAIALAAAIDAGREPGGFFVAVRVVVCFASAYAGVRAFQARKEIWAWLLGANAALYNPFVLVRLTRDIWNLVDLADIVLLIAAGIVLRAREDQPAQPDGPGGTATLAPAAPPKERVYRTPSRTELTIWLMLLFLCLAGVFMSQYYAYIDGTSQSAVQSRNVGSATLGLAFWAYVIARVSRWRRPGRIALGGFLAGVVTLFVASAAGGYTKGTEMKGILASIERFDPALAARLKAGSSDGLPLSTMMSSSLSRAIEQAPDTAVVAFMEERFAIIQSNSPAALKRCVAAFNGSGDLQLNANEQLRMMRIFGNLYSAAAAGRTHNATDAERTAAVASLTALYKKIDPDGILDDDEKRKALSEQEQCDMYTQLMRELQALPPKEGAAAIRAMAAG</sequence>
<keyword evidence="2" id="KW-0472">Membrane</keyword>
<evidence type="ECO:0000313" key="3">
    <source>
        <dbReference type="EMBL" id="CBJ34355.1"/>
    </source>
</evidence>
<dbReference type="PATRIC" id="fig|859657.5.peg.17"/>
<reference evidence="3" key="1">
    <citation type="journal article" date="2010" name="BMC Genomics">
        <title>Genomes of three tomato pathogens within the Ralstonia solanacearum species complex reveal significant evolutionary divergence.</title>
        <authorList>
            <person name="Remenant B."/>
            <person name="Coupat-Goutaland B."/>
            <person name="Guidot A."/>
            <person name="Cellier G."/>
            <person name="Wicker E."/>
            <person name="Allen C."/>
            <person name="Fegan M."/>
            <person name="Pruvost O."/>
            <person name="Elbaz M."/>
            <person name="Calteau A."/>
            <person name="Salvignol G."/>
            <person name="Mornico D."/>
            <person name="Mangenot S."/>
            <person name="Barbe V."/>
            <person name="Medigue C."/>
            <person name="Prior P."/>
        </authorList>
    </citation>
    <scope>NUCLEOTIDE SEQUENCE [LARGE SCALE GENOMIC DNA]</scope>
    <source>
        <strain evidence="3">PSI07</strain>
        <plasmid evidence="3">pRSI13</plasmid>
    </source>
</reference>
<geneLocation type="plasmid" evidence="3">
    <name>pRSI13</name>
</geneLocation>
<dbReference type="RefSeq" id="WP_013207368.1">
    <property type="nucleotide sequence ID" value="NC_014308.1"/>
</dbReference>
<reference evidence="3" key="2">
    <citation type="submission" date="2010-02" db="EMBL/GenBank/DDBJ databases">
        <authorList>
            <person name="Genoscope - CEA"/>
        </authorList>
    </citation>
    <scope>NUCLEOTIDE SEQUENCE</scope>
    <source>
        <strain evidence="3">PSI07</strain>
        <plasmid evidence="3">pRSI13</plasmid>
    </source>
</reference>
<dbReference type="EMBL" id="FP885890">
    <property type="protein sequence ID" value="CBJ34355.1"/>
    <property type="molecule type" value="Genomic_DNA"/>
</dbReference>
<feature type="transmembrane region" description="Helical" evidence="2">
    <location>
        <begin position="59"/>
        <end position="77"/>
    </location>
</feature>
<feature type="region of interest" description="Disordered" evidence="1">
    <location>
        <begin position="108"/>
        <end position="129"/>
    </location>
</feature>